<keyword evidence="3 6" id="KW-0812">Transmembrane</keyword>
<evidence type="ECO:0000256" key="5">
    <source>
        <dbReference type="ARBA" id="ARBA00023136"/>
    </source>
</evidence>
<evidence type="ECO:0000259" key="7">
    <source>
        <dbReference type="PROSITE" id="PS50839"/>
    </source>
</evidence>
<reference evidence="10 11" key="1">
    <citation type="submission" date="2016-06" db="EMBL/GenBank/DDBJ databases">
        <authorList>
            <person name="Kjaerup R.B."/>
            <person name="Dalgaard T.S."/>
            <person name="Juul-Madsen H.R."/>
        </authorList>
    </citation>
    <scope>NUCLEOTIDE SEQUENCE [LARGE SCALE GENOMIC DNA]</scope>
    <source>
        <strain evidence="10 11">CECT 5080</strain>
    </source>
</reference>
<dbReference type="CDD" id="cd01948">
    <property type="entry name" value="EAL"/>
    <property type="match status" value="1"/>
</dbReference>
<evidence type="ECO:0000256" key="3">
    <source>
        <dbReference type="ARBA" id="ARBA00022692"/>
    </source>
</evidence>
<dbReference type="CDD" id="cd01949">
    <property type="entry name" value="GGDEF"/>
    <property type="match status" value="1"/>
</dbReference>
<dbReference type="GO" id="GO:0016020">
    <property type="term" value="C:membrane"/>
    <property type="evidence" value="ECO:0007669"/>
    <property type="project" value="UniProtKB-SubCell"/>
</dbReference>
<dbReference type="Gene3D" id="3.20.20.450">
    <property type="entry name" value="EAL domain"/>
    <property type="match status" value="1"/>
</dbReference>
<protein>
    <submittedName>
        <fullName evidence="10">Cyclic di-GMP phosphodiesterase Gmr</fullName>
        <ecNumber evidence="10">3.1.4.52</ecNumber>
    </submittedName>
</protein>
<dbReference type="InterPro" id="IPR000160">
    <property type="entry name" value="GGDEF_dom"/>
</dbReference>
<evidence type="ECO:0000313" key="10">
    <source>
        <dbReference type="EMBL" id="SBS35116.1"/>
    </source>
</evidence>
<dbReference type="GO" id="GO:0007165">
    <property type="term" value="P:signal transduction"/>
    <property type="evidence" value="ECO:0007669"/>
    <property type="project" value="UniProtKB-ARBA"/>
</dbReference>
<dbReference type="EC" id="3.1.4.52" evidence="10"/>
<dbReference type="GO" id="GO:0071111">
    <property type="term" value="F:cyclic-guanylate-specific phosphodiesterase activity"/>
    <property type="evidence" value="ECO:0007669"/>
    <property type="project" value="UniProtKB-EC"/>
</dbReference>
<dbReference type="Pfam" id="PF00990">
    <property type="entry name" value="GGDEF"/>
    <property type="match status" value="1"/>
</dbReference>
<dbReference type="InterPro" id="IPR042240">
    <property type="entry name" value="CHASE_sf"/>
</dbReference>
<dbReference type="Gene3D" id="3.30.450.350">
    <property type="entry name" value="CHASE domain"/>
    <property type="match status" value="1"/>
</dbReference>
<dbReference type="PANTHER" id="PTHR33121:SF70">
    <property type="entry name" value="SIGNALING PROTEIN YKOW"/>
    <property type="match status" value="1"/>
</dbReference>
<dbReference type="InterPro" id="IPR050706">
    <property type="entry name" value="Cyclic-di-GMP_PDE-like"/>
</dbReference>
<dbReference type="PROSITE" id="PS51257">
    <property type="entry name" value="PROKAR_LIPOPROTEIN"/>
    <property type="match status" value="1"/>
</dbReference>
<dbReference type="SMART" id="SM00267">
    <property type="entry name" value="GGDEF"/>
    <property type="match status" value="1"/>
</dbReference>
<dbReference type="RefSeq" id="WP_067212157.1">
    <property type="nucleotide sequence ID" value="NZ_FLOC01000020.1"/>
</dbReference>
<feature type="domain" description="EAL" evidence="8">
    <location>
        <begin position="477"/>
        <end position="731"/>
    </location>
</feature>
<dbReference type="SUPFAM" id="SSF55073">
    <property type="entry name" value="Nucleotide cyclase"/>
    <property type="match status" value="1"/>
</dbReference>
<evidence type="ECO:0000256" key="1">
    <source>
        <dbReference type="ARBA" id="ARBA00001946"/>
    </source>
</evidence>
<keyword evidence="10" id="KW-0378">Hydrolase</keyword>
<dbReference type="Pfam" id="PF03924">
    <property type="entry name" value="CHASE"/>
    <property type="match status" value="1"/>
</dbReference>
<dbReference type="PROSITE" id="PS50887">
    <property type="entry name" value="GGDEF"/>
    <property type="match status" value="1"/>
</dbReference>
<evidence type="ECO:0000256" key="6">
    <source>
        <dbReference type="SAM" id="Phobius"/>
    </source>
</evidence>
<dbReference type="SUPFAM" id="SSF141868">
    <property type="entry name" value="EAL domain-like"/>
    <property type="match status" value="1"/>
</dbReference>
<dbReference type="EMBL" id="FLOC01000020">
    <property type="protein sequence ID" value="SBS35116.1"/>
    <property type="molecule type" value="Genomic_DNA"/>
</dbReference>
<evidence type="ECO:0000259" key="9">
    <source>
        <dbReference type="PROSITE" id="PS50887"/>
    </source>
</evidence>
<evidence type="ECO:0000256" key="2">
    <source>
        <dbReference type="ARBA" id="ARBA00004370"/>
    </source>
</evidence>
<dbReference type="AlphaFoldDB" id="A0A1A8TMX8"/>
<dbReference type="STRING" id="295068.MAQ5080_03085"/>
<evidence type="ECO:0000259" key="8">
    <source>
        <dbReference type="PROSITE" id="PS50883"/>
    </source>
</evidence>
<sequence>MLKFRIKDRRAFIISSSIFAVIFSACLYFINLSNTNFSQNQRLLLSGIARSQAAEIERSLTLSFTSTQILAHQIALDKNKVMYFDSYARNIMQSIQGIDSIQLAPNGIIQYIHPLAGNEAALGLDILNHPKYREAAQLAIQEKRMIAVGPVKLVQGGIAVISRTPIFESVTGAGANQFWGFASALILLTPLLENSGIHQLESEGYAISLERQHPDLDKVSEFYKSEQPLDPRALVQAEITLPSGSWTLSLSHDISNNLATRTLNMIAISLLLSSICALMLYNILVRPLALQKEVAEKTQELKELAFKDPLTGLPNRRYLNDHLSDIIDTITAQKKLGAFIYFDLDNFKSINDTIGHDVGDQVLIEIAQRLSKHTSDSDIVIRLGGDEFVIAVTQADSIEQIREKARTILDCTQQIISIEHRDFKQSTSLGITLIPNHGSQLLALMQCADVALYEAKRRGKNQFVIFDESMRQNTIDMHNEELALAKAIEEEQLILHFQPQFDLELNKIIGAEALVRWQHPEKGLVYPDNFIPLAEQSGQILELGNYVIRKSFEYLAHREKLGLYPILLHINLSSLQLNDLNLVNFVKQMIQEYQIPGHYIGFELTETTLLTDIDHAQKVLEQLKSLGICIAIDDFGTGFSSLGQLKNLPVDLLKIDRSFVRDLEVDNDDRMMVEAIIAMAHKLDIMVIAEGVETLEQLKMLRSFNCDLGQGYYISRPIAKDGFDCFPESMVPEALQSVTV</sequence>
<dbReference type="InterPro" id="IPR035919">
    <property type="entry name" value="EAL_sf"/>
</dbReference>
<dbReference type="InterPro" id="IPR006189">
    <property type="entry name" value="CHASE_dom"/>
</dbReference>
<feature type="transmembrane region" description="Helical" evidence="6">
    <location>
        <begin position="263"/>
        <end position="284"/>
    </location>
</feature>
<dbReference type="PROSITE" id="PS50883">
    <property type="entry name" value="EAL"/>
    <property type="match status" value="1"/>
</dbReference>
<feature type="transmembrane region" description="Helical" evidence="6">
    <location>
        <begin position="12"/>
        <end position="30"/>
    </location>
</feature>
<keyword evidence="4 6" id="KW-1133">Transmembrane helix</keyword>
<dbReference type="NCBIfam" id="TIGR00254">
    <property type="entry name" value="GGDEF"/>
    <property type="match status" value="1"/>
</dbReference>
<keyword evidence="11" id="KW-1185">Reference proteome</keyword>
<dbReference type="InterPro" id="IPR001633">
    <property type="entry name" value="EAL_dom"/>
</dbReference>
<dbReference type="Proteomes" id="UP000092627">
    <property type="component" value="Unassembled WGS sequence"/>
</dbReference>
<name>A0A1A8TMX8_9GAMM</name>
<evidence type="ECO:0000313" key="11">
    <source>
        <dbReference type="Proteomes" id="UP000092627"/>
    </source>
</evidence>
<dbReference type="InterPro" id="IPR029787">
    <property type="entry name" value="Nucleotide_cyclase"/>
</dbReference>
<comment type="subcellular location">
    <subcellularLocation>
        <location evidence="2">Membrane</location>
    </subcellularLocation>
</comment>
<proteinExistence type="predicted"/>
<dbReference type="SMART" id="SM01079">
    <property type="entry name" value="CHASE"/>
    <property type="match status" value="1"/>
</dbReference>
<evidence type="ECO:0000256" key="4">
    <source>
        <dbReference type="ARBA" id="ARBA00022989"/>
    </source>
</evidence>
<feature type="domain" description="GGDEF" evidence="9">
    <location>
        <begin position="335"/>
        <end position="468"/>
    </location>
</feature>
<comment type="cofactor">
    <cofactor evidence="1">
        <name>Mg(2+)</name>
        <dbReference type="ChEBI" id="CHEBI:18420"/>
    </cofactor>
</comment>
<dbReference type="PROSITE" id="PS50839">
    <property type="entry name" value="CHASE"/>
    <property type="match status" value="1"/>
</dbReference>
<dbReference type="PANTHER" id="PTHR33121">
    <property type="entry name" value="CYCLIC DI-GMP PHOSPHODIESTERASE PDEF"/>
    <property type="match status" value="1"/>
</dbReference>
<dbReference type="InterPro" id="IPR043128">
    <property type="entry name" value="Rev_trsase/Diguanyl_cyclase"/>
</dbReference>
<dbReference type="SMART" id="SM00052">
    <property type="entry name" value="EAL"/>
    <property type="match status" value="1"/>
</dbReference>
<dbReference type="FunFam" id="3.30.70.270:FF:000001">
    <property type="entry name" value="Diguanylate cyclase domain protein"/>
    <property type="match status" value="1"/>
</dbReference>
<dbReference type="Gene3D" id="3.30.70.270">
    <property type="match status" value="1"/>
</dbReference>
<feature type="domain" description="CHASE" evidence="7">
    <location>
        <begin position="105"/>
        <end position="249"/>
    </location>
</feature>
<dbReference type="Pfam" id="PF00563">
    <property type="entry name" value="EAL"/>
    <property type="match status" value="1"/>
</dbReference>
<organism evidence="10 11">
    <name type="scientific">Marinomonas aquimarina</name>
    <dbReference type="NCBI Taxonomy" id="295068"/>
    <lineage>
        <taxon>Bacteria</taxon>
        <taxon>Pseudomonadati</taxon>
        <taxon>Pseudomonadota</taxon>
        <taxon>Gammaproteobacteria</taxon>
        <taxon>Oceanospirillales</taxon>
        <taxon>Oceanospirillaceae</taxon>
        <taxon>Marinomonas</taxon>
    </lineage>
</organism>
<keyword evidence="5 6" id="KW-0472">Membrane</keyword>
<gene>
    <name evidence="10" type="primary">gmr_18</name>
    <name evidence="10" type="ORF">MAQ5080_03085</name>
</gene>
<accession>A0A1A8TMX8</accession>